<feature type="region of interest" description="Disordered" evidence="7">
    <location>
        <begin position="395"/>
        <end position="416"/>
    </location>
</feature>
<dbReference type="InterPro" id="IPR029260">
    <property type="entry name" value="DSPn"/>
</dbReference>
<sequence>MEQNDIERAIAVIPDRLYYIAVTKKPADTEEHHFFCTDEIFRYYNYFLDFGPLNICQIYQFCRVVSLKLKSSRFKSKRLYYYSRRNPSFMANSILLICCFTMVEKGLSAEEAFHPFEGVELPSYHDASDGICDFHLSVLHCLSGLNKALHCGFVDLGHFNVEEYERMERVECGDMNWIVKDRIIAFSGPYEVSEVIDGVKTLTPDDYMEMFRELHVDAVVRLNRPSYDKSRFTRNGFRFYDLYFPDGGLPEFNQLLRFMHIVKSTQHAVAVHCKAGLGRTGTVICAYLMHEAHMTAEEAIGFCRLCRPGSVVGCQQHFLKRIESRIWACTEEDIASAFAAKVSFLCLDDWKRNPLYLVPMQRRSPSPRRVQEAEPPAVVDQGSSLYNRKRENTISVGEEKEEKEKTTTRMADSTEKKETTNTMGVVMLCALVTCILFSMPRLYCCIIMIVLLIIFLCVLRRRTASL</sequence>
<evidence type="ECO:0000313" key="13">
    <source>
        <dbReference type="Proteomes" id="UP000078348"/>
    </source>
</evidence>
<proteinExistence type="inferred from homology"/>
<dbReference type="SMART" id="SM00404">
    <property type="entry name" value="PTPc_motif"/>
    <property type="match status" value="1"/>
</dbReference>
<evidence type="ECO:0000256" key="5">
    <source>
        <dbReference type="ARBA" id="ARBA00022912"/>
    </source>
</evidence>
<dbReference type="InterPro" id="IPR050561">
    <property type="entry name" value="PTP"/>
</dbReference>
<feature type="domain" description="Tyrosine specific protein phosphatases" evidence="11">
    <location>
        <begin position="250"/>
        <end position="318"/>
    </location>
</feature>
<dbReference type="PROSITE" id="PS50056">
    <property type="entry name" value="TYR_PHOSPHATASE_2"/>
    <property type="match status" value="1"/>
</dbReference>
<feature type="transmembrane region" description="Helical" evidence="8">
    <location>
        <begin position="425"/>
        <end position="458"/>
    </location>
</feature>
<keyword evidence="6" id="KW-0131">Cell cycle</keyword>
<dbReference type="STRING" id="478820.A0A196SK27"/>
<keyword evidence="8" id="KW-0472">Membrane</keyword>
<dbReference type="InterPro" id="IPR029021">
    <property type="entry name" value="Prot-tyrosine_phosphatase-like"/>
</dbReference>
<evidence type="ECO:0000259" key="11">
    <source>
        <dbReference type="PROSITE" id="PS50056"/>
    </source>
</evidence>
<dbReference type="GO" id="GO:0051301">
    <property type="term" value="P:cell division"/>
    <property type="evidence" value="ECO:0007669"/>
    <property type="project" value="UniProtKB-KW"/>
</dbReference>
<comment type="caution">
    <text evidence="12">The sequence shown here is derived from an EMBL/GenBank/DDBJ whole genome shotgun (WGS) entry which is preliminary data.</text>
</comment>
<name>A0A196SK27_BLAHN</name>
<organism evidence="12 13">
    <name type="scientific">Blastocystis sp. subtype 1 (strain ATCC 50177 / NandII)</name>
    <dbReference type="NCBI Taxonomy" id="478820"/>
    <lineage>
        <taxon>Eukaryota</taxon>
        <taxon>Sar</taxon>
        <taxon>Stramenopiles</taxon>
        <taxon>Bigyra</taxon>
        <taxon>Opalozoa</taxon>
        <taxon>Opalinata</taxon>
        <taxon>Blastocystidae</taxon>
        <taxon>Blastocystis</taxon>
    </lineage>
</organism>
<evidence type="ECO:0000256" key="3">
    <source>
        <dbReference type="ARBA" id="ARBA00022618"/>
    </source>
</evidence>
<dbReference type="CDD" id="cd17657">
    <property type="entry name" value="CDC14_N"/>
    <property type="match status" value="1"/>
</dbReference>
<dbReference type="CDD" id="cd14499">
    <property type="entry name" value="CDC14_C"/>
    <property type="match status" value="1"/>
</dbReference>
<dbReference type="Proteomes" id="UP000078348">
    <property type="component" value="Unassembled WGS sequence"/>
</dbReference>
<dbReference type="Pfam" id="PF00782">
    <property type="entry name" value="DSPc"/>
    <property type="match status" value="1"/>
</dbReference>
<keyword evidence="3" id="KW-0132">Cell division</keyword>
<keyword evidence="8" id="KW-0812">Transmembrane</keyword>
<keyword evidence="4" id="KW-0378">Hydrolase</keyword>
<dbReference type="EC" id="3.1.3.48" evidence="2"/>
<evidence type="ECO:0000256" key="2">
    <source>
        <dbReference type="ARBA" id="ARBA00013064"/>
    </source>
</evidence>
<dbReference type="Pfam" id="PF14671">
    <property type="entry name" value="DSPn"/>
    <property type="match status" value="1"/>
</dbReference>
<dbReference type="InterPro" id="IPR000387">
    <property type="entry name" value="Tyr_Pase_dom"/>
</dbReference>
<evidence type="ECO:0000313" key="12">
    <source>
        <dbReference type="EMBL" id="OAO17405.1"/>
    </source>
</evidence>
<protein>
    <recommendedName>
        <fullName evidence="2">protein-tyrosine-phosphatase</fullName>
        <ecNumber evidence="2">3.1.3.48</ecNumber>
    </recommendedName>
</protein>
<keyword evidence="13" id="KW-1185">Reference proteome</keyword>
<reference evidence="12 13" key="1">
    <citation type="submission" date="2016-05" db="EMBL/GenBank/DDBJ databases">
        <title>Nuclear genome of Blastocystis sp. subtype 1 NandII.</title>
        <authorList>
            <person name="Gentekaki E."/>
            <person name="Curtis B."/>
            <person name="Stairs C."/>
            <person name="Eme L."/>
            <person name="Herman E."/>
            <person name="Klimes V."/>
            <person name="Arias M.C."/>
            <person name="Elias M."/>
            <person name="Hilliou F."/>
            <person name="Klute M."/>
            <person name="Malik S.-B."/>
            <person name="Pightling A."/>
            <person name="Rachubinski R."/>
            <person name="Salas D."/>
            <person name="Schlacht A."/>
            <person name="Suga H."/>
            <person name="Archibald J."/>
            <person name="Ball S.G."/>
            <person name="Clark G."/>
            <person name="Dacks J."/>
            <person name="Van Der Giezen M."/>
            <person name="Tsaousis A."/>
            <person name="Roger A."/>
        </authorList>
    </citation>
    <scope>NUCLEOTIDE SEQUENCE [LARGE SCALE GENOMIC DNA]</scope>
    <source>
        <strain evidence="13">ATCC 50177 / NandII</strain>
    </source>
</reference>
<feature type="domain" description="Tyrosine-protein phosphatase" evidence="10">
    <location>
        <begin position="237"/>
        <end position="284"/>
    </location>
</feature>
<dbReference type="SMART" id="SM00195">
    <property type="entry name" value="DSPc"/>
    <property type="match status" value="1"/>
</dbReference>
<evidence type="ECO:0000256" key="6">
    <source>
        <dbReference type="ARBA" id="ARBA00023306"/>
    </source>
</evidence>
<dbReference type="SUPFAM" id="SSF52799">
    <property type="entry name" value="(Phosphotyrosine protein) phosphatases II"/>
    <property type="match status" value="2"/>
</dbReference>
<dbReference type="InterPro" id="IPR000242">
    <property type="entry name" value="PTP_cat"/>
</dbReference>
<accession>A0A196SK27</accession>
<dbReference type="InterPro" id="IPR020422">
    <property type="entry name" value="TYR_PHOSPHATASE_DUAL_dom"/>
</dbReference>
<dbReference type="GO" id="GO:0004725">
    <property type="term" value="F:protein tyrosine phosphatase activity"/>
    <property type="evidence" value="ECO:0007669"/>
    <property type="project" value="UniProtKB-EC"/>
</dbReference>
<dbReference type="InterPro" id="IPR044506">
    <property type="entry name" value="CDC14_C"/>
</dbReference>
<evidence type="ECO:0000256" key="8">
    <source>
        <dbReference type="SAM" id="Phobius"/>
    </source>
</evidence>
<dbReference type="PROSITE" id="PS50054">
    <property type="entry name" value="TYR_PHOSPHATASE_DUAL"/>
    <property type="match status" value="1"/>
</dbReference>
<dbReference type="EMBL" id="LXWW01000032">
    <property type="protein sequence ID" value="OAO17405.1"/>
    <property type="molecule type" value="Genomic_DNA"/>
</dbReference>
<dbReference type="FunFam" id="3.90.190.10:FF:000006">
    <property type="entry name" value="Dual specificity protein phosphatase CDC14B"/>
    <property type="match status" value="1"/>
</dbReference>
<dbReference type="OrthoDB" id="266663at2759"/>
<gene>
    <name evidence="12" type="ORF">AV274_0868</name>
</gene>
<feature type="domain" description="Tyrosine-protein phosphatase" evidence="9">
    <location>
        <begin position="174"/>
        <end position="331"/>
    </location>
</feature>
<dbReference type="PANTHER" id="PTHR23339">
    <property type="entry name" value="TYROSINE SPECIFIC PROTEIN PHOSPHATASE AND DUAL SPECIFICITY PROTEIN PHOSPHATASE"/>
    <property type="match status" value="1"/>
</dbReference>
<dbReference type="InterPro" id="IPR000340">
    <property type="entry name" value="Dual-sp_phosphatase_cat-dom"/>
</dbReference>
<keyword evidence="5" id="KW-0904">Protein phosphatase</keyword>
<dbReference type="AlphaFoldDB" id="A0A196SK27"/>
<evidence type="ECO:0000259" key="10">
    <source>
        <dbReference type="PROSITE" id="PS50055"/>
    </source>
</evidence>
<evidence type="ECO:0000256" key="1">
    <source>
        <dbReference type="ARBA" id="ARBA00007315"/>
    </source>
</evidence>
<comment type="similarity">
    <text evidence="1">Belongs to the protein-tyrosine phosphatase family. Non-receptor class CDC14 subfamily.</text>
</comment>
<evidence type="ECO:0000256" key="7">
    <source>
        <dbReference type="SAM" id="MobiDB-lite"/>
    </source>
</evidence>
<evidence type="ECO:0000259" key="9">
    <source>
        <dbReference type="PROSITE" id="PS50054"/>
    </source>
</evidence>
<dbReference type="PROSITE" id="PS00383">
    <property type="entry name" value="TYR_PHOSPHATASE_1"/>
    <property type="match status" value="1"/>
</dbReference>
<dbReference type="InterPro" id="IPR016130">
    <property type="entry name" value="Tyr_Pase_AS"/>
</dbReference>
<evidence type="ECO:0000256" key="4">
    <source>
        <dbReference type="ARBA" id="ARBA00022801"/>
    </source>
</evidence>
<keyword evidence="8" id="KW-1133">Transmembrane helix</keyword>
<dbReference type="InterPro" id="IPR003595">
    <property type="entry name" value="Tyr_Pase_cat"/>
</dbReference>
<dbReference type="PROSITE" id="PS50055">
    <property type="entry name" value="TYR_PHOSPHATASE_PTP"/>
    <property type="match status" value="1"/>
</dbReference>
<dbReference type="Gene3D" id="3.90.190.10">
    <property type="entry name" value="Protein tyrosine phosphatase superfamily"/>
    <property type="match status" value="2"/>
</dbReference>